<dbReference type="InterPro" id="IPR027383">
    <property type="entry name" value="Znf_put"/>
</dbReference>
<dbReference type="AlphaFoldDB" id="A0A3B0RIE3"/>
<proteinExistence type="predicted"/>
<evidence type="ECO:0000313" key="2">
    <source>
        <dbReference type="EMBL" id="VAV91779.1"/>
    </source>
</evidence>
<sequence length="82" mass="9438">MVYIKCRDVVAKISDIIDHEASLITRMRFHGHIMMCKNCRRYFDQFKKVHALAGKVTADDLPPDFEQVMGAVMDEIEGHKDA</sequence>
<name>A0A3B0RIE3_9ZZZZ</name>
<reference evidence="2" key="1">
    <citation type="submission" date="2018-06" db="EMBL/GenBank/DDBJ databases">
        <authorList>
            <person name="Zhirakovskaya E."/>
        </authorList>
    </citation>
    <scope>NUCLEOTIDE SEQUENCE</scope>
</reference>
<gene>
    <name evidence="2" type="ORF">MNBD_ALPHA07-319</name>
</gene>
<accession>A0A3B0RIE3</accession>
<protein>
    <recommendedName>
        <fullName evidence="1">Putative zinc-finger domain-containing protein</fullName>
    </recommendedName>
</protein>
<dbReference type="EMBL" id="UOEG01000080">
    <property type="protein sequence ID" value="VAV91779.1"/>
    <property type="molecule type" value="Genomic_DNA"/>
</dbReference>
<evidence type="ECO:0000259" key="1">
    <source>
        <dbReference type="Pfam" id="PF13490"/>
    </source>
</evidence>
<organism evidence="2">
    <name type="scientific">hydrothermal vent metagenome</name>
    <dbReference type="NCBI Taxonomy" id="652676"/>
    <lineage>
        <taxon>unclassified sequences</taxon>
        <taxon>metagenomes</taxon>
        <taxon>ecological metagenomes</taxon>
    </lineage>
</organism>
<dbReference type="Pfam" id="PF13490">
    <property type="entry name" value="zf-HC2"/>
    <property type="match status" value="1"/>
</dbReference>
<feature type="domain" description="Putative zinc-finger" evidence="1">
    <location>
        <begin position="6"/>
        <end position="40"/>
    </location>
</feature>